<dbReference type="Pfam" id="PF07862">
    <property type="entry name" value="Nif11"/>
    <property type="match status" value="1"/>
</dbReference>
<proteinExistence type="predicted"/>
<evidence type="ECO:0000313" key="3">
    <source>
        <dbReference type="Proteomes" id="UP001059950"/>
    </source>
</evidence>
<gene>
    <name evidence="2" type="ORF">KDX31_12535</name>
</gene>
<accession>A0ABY5GQM3</accession>
<name>A0ABY5GQM3_9GAMM</name>
<sequence>MLTQQIAAFSNHAKATPELGRKLKNCERVRDMLGLARDLGFMFDEDSLFSPNQPQFTHDQLSNRLAKAILRG</sequence>
<organism evidence="2 3">
    <name type="scientific">Amphritea atlantica</name>
    <dbReference type="NCBI Taxonomy" id="355243"/>
    <lineage>
        <taxon>Bacteria</taxon>
        <taxon>Pseudomonadati</taxon>
        <taxon>Pseudomonadota</taxon>
        <taxon>Gammaproteobacteria</taxon>
        <taxon>Oceanospirillales</taxon>
        <taxon>Oceanospirillaceae</taxon>
        <taxon>Amphritea</taxon>
    </lineage>
</organism>
<dbReference type="InterPro" id="IPR012903">
    <property type="entry name" value="Nif11"/>
</dbReference>
<feature type="domain" description="Nif11" evidence="1">
    <location>
        <begin position="4"/>
        <end position="46"/>
    </location>
</feature>
<protein>
    <submittedName>
        <fullName evidence="2">Nif11-like leader peptide family natural product</fullName>
    </submittedName>
</protein>
<evidence type="ECO:0000259" key="1">
    <source>
        <dbReference type="Pfam" id="PF07862"/>
    </source>
</evidence>
<evidence type="ECO:0000313" key="2">
    <source>
        <dbReference type="EMBL" id="UTW02185.1"/>
    </source>
</evidence>
<keyword evidence="3" id="KW-1185">Reference proteome</keyword>
<reference evidence="2" key="1">
    <citation type="submission" date="2021-04" db="EMBL/GenBank/DDBJ databases">
        <title>Oceanospirillales bacteria with DddD are important DMSP degraders in coastal seawater.</title>
        <authorList>
            <person name="Liu J."/>
        </authorList>
    </citation>
    <scope>NUCLEOTIDE SEQUENCE</scope>
    <source>
        <strain evidence="2">GY6</strain>
    </source>
</reference>
<dbReference type="Proteomes" id="UP001059950">
    <property type="component" value="Chromosome"/>
</dbReference>
<dbReference type="EMBL" id="CP073344">
    <property type="protein sequence ID" value="UTW02185.1"/>
    <property type="molecule type" value="Genomic_DNA"/>
</dbReference>